<evidence type="ECO:0000259" key="1">
    <source>
        <dbReference type="PROSITE" id="PS50405"/>
    </source>
</evidence>
<evidence type="ECO:0000313" key="3">
    <source>
        <dbReference type="Proteomes" id="UP001187471"/>
    </source>
</evidence>
<evidence type="ECO:0000313" key="2">
    <source>
        <dbReference type="EMBL" id="KAK2967716.1"/>
    </source>
</evidence>
<dbReference type="CDD" id="cd03185">
    <property type="entry name" value="GST_C_Tau"/>
    <property type="match status" value="1"/>
</dbReference>
<gene>
    <name evidence="2" type="ORF">RJ640_006088</name>
</gene>
<name>A0AA88QMX6_9ASTE</name>
<dbReference type="GO" id="GO:0004364">
    <property type="term" value="F:glutathione transferase activity"/>
    <property type="evidence" value="ECO:0007669"/>
    <property type="project" value="InterPro"/>
</dbReference>
<dbReference type="Proteomes" id="UP001187471">
    <property type="component" value="Unassembled WGS sequence"/>
</dbReference>
<dbReference type="Pfam" id="PF00043">
    <property type="entry name" value="GST_C"/>
    <property type="match status" value="1"/>
</dbReference>
<dbReference type="PANTHER" id="PTHR11260">
    <property type="entry name" value="GLUTATHIONE S-TRANSFERASE, GST, SUPERFAMILY, GST DOMAIN CONTAINING"/>
    <property type="match status" value="1"/>
</dbReference>
<dbReference type="PROSITE" id="PS50405">
    <property type="entry name" value="GST_CTER"/>
    <property type="match status" value="1"/>
</dbReference>
<dbReference type="GO" id="GO:0005737">
    <property type="term" value="C:cytoplasm"/>
    <property type="evidence" value="ECO:0007669"/>
    <property type="project" value="TreeGrafter"/>
</dbReference>
<dbReference type="InterPro" id="IPR010987">
    <property type="entry name" value="Glutathione-S-Trfase_C-like"/>
</dbReference>
<dbReference type="InterPro" id="IPR036282">
    <property type="entry name" value="Glutathione-S-Trfase_C_sf"/>
</dbReference>
<proteinExistence type="predicted"/>
<dbReference type="SUPFAM" id="SSF47616">
    <property type="entry name" value="GST C-terminal domain-like"/>
    <property type="match status" value="1"/>
</dbReference>
<keyword evidence="3" id="KW-1185">Reference proteome</keyword>
<comment type="caution">
    <text evidence="2">The sequence shown here is derived from an EMBL/GenBank/DDBJ whole genome shotgun (WGS) entry which is preliminary data.</text>
</comment>
<dbReference type="InterPro" id="IPR045073">
    <property type="entry name" value="Omega/Tau-like"/>
</dbReference>
<dbReference type="InterPro" id="IPR045074">
    <property type="entry name" value="GST_C_Tau"/>
</dbReference>
<dbReference type="AlphaFoldDB" id="A0AA88QMX6"/>
<organism evidence="2 3">
    <name type="scientific">Escallonia rubra</name>
    <dbReference type="NCBI Taxonomy" id="112253"/>
    <lineage>
        <taxon>Eukaryota</taxon>
        <taxon>Viridiplantae</taxon>
        <taxon>Streptophyta</taxon>
        <taxon>Embryophyta</taxon>
        <taxon>Tracheophyta</taxon>
        <taxon>Spermatophyta</taxon>
        <taxon>Magnoliopsida</taxon>
        <taxon>eudicotyledons</taxon>
        <taxon>Gunneridae</taxon>
        <taxon>Pentapetalae</taxon>
        <taxon>asterids</taxon>
        <taxon>campanulids</taxon>
        <taxon>Escalloniales</taxon>
        <taxon>Escalloniaceae</taxon>
        <taxon>Escallonia</taxon>
    </lineage>
</organism>
<sequence>MSTFFKVGEELDKAAKEARENLKTLESAPEGKRFFGGEAIGFAEIAIGWMGIWTRIVEEITDVKLIDETTMPLLSAWFQDFPDAPIIKECVPPRDNLLEHNKGFHKVLTTTSS</sequence>
<dbReference type="InterPro" id="IPR004046">
    <property type="entry name" value="GST_C"/>
</dbReference>
<feature type="domain" description="GST C-terminal" evidence="1">
    <location>
        <begin position="1"/>
        <end position="104"/>
    </location>
</feature>
<dbReference type="GO" id="GO:0006749">
    <property type="term" value="P:glutathione metabolic process"/>
    <property type="evidence" value="ECO:0007669"/>
    <property type="project" value="InterPro"/>
</dbReference>
<accession>A0AA88QMX6</accession>
<dbReference type="Gene3D" id="1.20.1050.10">
    <property type="match status" value="1"/>
</dbReference>
<dbReference type="PANTHER" id="PTHR11260:SF695">
    <property type="entry name" value="GLUTATHIONE TRANSFERASE"/>
    <property type="match status" value="1"/>
</dbReference>
<protein>
    <recommendedName>
        <fullName evidence="1">GST C-terminal domain-containing protein</fullName>
    </recommendedName>
</protein>
<dbReference type="EMBL" id="JAVXUO010002996">
    <property type="protein sequence ID" value="KAK2967716.1"/>
    <property type="molecule type" value="Genomic_DNA"/>
</dbReference>
<reference evidence="2" key="1">
    <citation type="submission" date="2022-12" db="EMBL/GenBank/DDBJ databases">
        <title>Draft genome assemblies for two species of Escallonia (Escalloniales).</title>
        <authorList>
            <person name="Chanderbali A."/>
            <person name="Dervinis C."/>
            <person name="Anghel I."/>
            <person name="Soltis D."/>
            <person name="Soltis P."/>
            <person name="Zapata F."/>
        </authorList>
    </citation>
    <scope>NUCLEOTIDE SEQUENCE</scope>
    <source>
        <strain evidence="2">UCBG92.1500</strain>
        <tissue evidence="2">Leaf</tissue>
    </source>
</reference>